<dbReference type="EMBL" id="LWAE01000016">
    <property type="protein sequence ID" value="KZL88627.1"/>
    <property type="molecule type" value="Genomic_DNA"/>
</dbReference>
<keyword evidence="2" id="KW-1185">Reference proteome</keyword>
<dbReference type="AlphaFoldDB" id="A0A162QK89"/>
<gene>
    <name evidence="1" type="ORF">CLMAG_61200</name>
</gene>
<sequence>MAFLENALNLIFSKSTITSPIFIKDFQKENEQLRDLIELSCKVTSNKKKYIDRDITLLKQGLAGEQNVYYELKNSFLPNFMST</sequence>
<dbReference type="STRING" id="1121326.CLMAG_61200"/>
<evidence type="ECO:0000313" key="1">
    <source>
        <dbReference type="EMBL" id="KZL88627.1"/>
    </source>
</evidence>
<dbReference type="PATRIC" id="fig|1121326.3.peg.6185"/>
<organism evidence="1 2">
    <name type="scientific">Clostridium magnum DSM 2767</name>
    <dbReference type="NCBI Taxonomy" id="1121326"/>
    <lineage>
        <taxon>Bacteria</taxon>
        <taxon>Bacillati</taxon>
        <taxon>Bacillota</taxon>
        <taxon>Clostridia</taxon>
        <taxon>Eubacteriales</taxon>
        <taxon>Clostridiaceae</taxon>
        <taxon>Clostridium</taxon>
    </lineage>
</organism>
<name>A0A162QK89_9CLOT</name>
<reference evidence="1 2" key="1">
    <citation type="submission" date="2016-04" db="EMBL/GenBank/DDBJ databases">
        <title>Genome sequence of Clostridium magnum DSM 2767.</title>
        <authorList>
            <person name="Poehlein A."/>
            <person name="Uhlig R."/>
            <person name="Fischer R."/>
            <person name="Bahl H."/>
            <person name="Daniel R."/>
        </authorList>
    </citation>
    <scope>NUCLEOTIDE SEQUENCE [LARGE SCALE GENOMIC DNA]</scope>
    <source>
        <strain evidence="1 2">DSM 2767</strain>
    </source>
</reference>
<dbReference type="RefSeq" id="WP_066630889.1">
    <property type="nucleotide sequence ID" value="NZ_FQXL01000014.1"/>
</dbReference>
<accession>A0A162QK89</accession>
<protein>
    <submittedName>
        <fullName evidence="1">Uncharacterized protein</fullName>
    </submittedName>
</protein>
<proteinExistence type="predicted"/>
<comment type="caution">
    <text evidence="1">The sequence shown here is derived from an EMBL/GenBank/DDBJ whole genome shotgun (WGS) entry which is preliminary data.</text>
</comment>
<dbReference type="Proteomes" id="UP000076603">
    <property type="component" value="Unassembled WGS sequence"/>
</dbReference>
<evidence type="ECO:0000313" key="2">
    <source>
        <dbReference type="Proteomes" id="UP000076603"/>
    </source>
</evidence>